<dbReference type="PANTHER" id="PTHR22911">
    <property type="entry name" value="ACYL-MALONYL CONDENSING ENZYME-RELATED"/>
    <property type="match status" value="1"/>
</dbReference>
<proteinExistence type="predicted"/>
<dbReference type="AlphaFoldDB" id="A0A6I3SCL7"/>
<gene>
    <name evidence="2" type="ORF">GMD42_10570</name>
</gene>
<dbReference type="PANTHER" id="PTHR22911:SF79">
    <property type="entry name" value="MOBA-LIKE NTP TRANSFERASE DOMAIN-CONTAINING PROTEIN"/>
    <property type="match status" value="1"/>
</dbReference>
<evidence type="ECO:0000313" key="3">
    <source>
        <dbReference type="Proteomes" id="UP000462362"/>
    </source>
</evidence>
<name>A0A6I3SCL7_9BURK</name>
<dbReference type="InterPro" id="IPR037185">
    <property type="entry name" value="EmrE-like"/>
</dbReference>
<dbReference type="SUPFAM" id="SSF103481">
    <property type="entry name" value="Multidrug resistance efflux transporter EmrE"/>
    <property type="match status" value="2"/>
</dbReference>
<evidence type="ECO:0000259" key="1">
    <source>
        <dbReference type="Pfam" id="PF00892"/>
    </source>
</evidence>
<protein>
    <submittedName>
        <fullName evidence="2">EamA family transporter</fullName>
    </submittedName>
</protein>
<dbReference type="Proteomes" id="UP000462362">
    <property type="component" value="Unassembled WGS sequence"/>
</dbReference>
<sequence>MSQTQTAKIYSDPPIKINRTLYGVLLATLASVFWGSMGVCVQYIFENTNTQPQALSSFRLLLSGTVLVILNLFLSRRPLLAVLSSLKGTAGIALSGLELLGAHLTFFIAIYYSNAGTAAIFLATTPLLAGIYLFLRGKKRFTAKEGLCCALAFFGVLLIVSKGDFSTFQFNWMAVFWGMISAVFASIYSIQPKPLIDHWGVVPVASWGMMAAGIAGLFLANPIVTAEGLDAKAWLALSYIVLAGTVAAFWLYLACLKYISPVTAGLVVCLEPTSAYVFGIMFMNLKLGWIECVGIAMVISQVFILSIRSKERS</sequence>
<feature type="domain" description="EamA" evidence="1">
    <location>
        <begin position="173"/>
        <end position="306"/>
    </location>
</feature>
<reference evidence="2 3" key="1">
    <citation type="journal article" date="2019" name="Nat. Med.">
        <title>A library of human gut bacterial isolates paired with longitudinal multiomics data enables mechanistic microbiome research.</title>
        <authorList>
            <person name="Poyet M."/>
            <person name="Groussin M."/>
            <person name="Gibbons S.M."/>
            <person name="Avila-Pacheco J."/>
            <person name="Jiang X."/>
            <person name="Kearney S.M."/>
            <person name="Perrotta A.R."/>
            <person name="Berdy B."/>
            <person name="Zhao S."/>
            <person name="Lieberman T.D."/>
            <person name="Swanson P.K."/>
            <person name="Smith M."/>
            <person name="Roesemann S."/>
            <person name="Alexander J.E."/>
            <person name="Rich S.A."/>
            <person name="Livny J."/>
            <person name="Vlamakis H."/>
            <person name="Clish C."/>
            <person name="Bullock K."/>
            <person name="Deik A."/>
            <person name="Scott J."/>
            <person name="Pierce K.A."/>
            <person name="Xavier R.J."/>
            <person name="Alm E.J."/>
        </authorList>
    </citation>
    <scope>NUCLEOTIDE SEQUENCE [LARGE SCALE GENOMIC DNA]</scope>
    <source>
        <strain evidence="2 3">BIOML-A2</strain>
    </source>
</reference>
<accession>A0A6I3SCL7</accession>
<evidence type="ECO:0000313" key="2">
    <source>
        <dbReference type="EMBL" id="MTU44034.1"/>
    </source>
</evidence>
<dbReference type="RefSeq" id="WP_021867276.1">
    <property type="nucleotide sequence ID" value="NZ_CAUABC010000015.1"/>
</dbReference>
<dbReference type="Pfam" id="PF00892">
    <property type="entry name" value="EamA"/>
    <property type="match status" value="2"/>
</dbReference>
<comment type="caution">
    <text evidence="2">The sequence shown here is derived from an EMBL/GenBank/DDBJ whole genome shotgun (WGS) entry which is preliminary data.</text>
</comment>
<feature type="domain" description="EamA" evidence="1">
    <location>
        <begin position="22"/>
        <end position="160"/>
    </location>
</feature>
<dbReference type="InterPro" id="IPR000620">
    <property type="entry name" value="EamA_dom"/>
</dbReference>
<organism evidence="2 3">
    <name type="scientific">Parasutterella excrementihominis</name>
    <dbReference type="NCBI Taxonomy" id="487175"/>
    <lineage>
        <taxon>Bacteria</taxon>
        <taxon>Pseudomonadati</taxon>
        <taxon>Pseudomonadota</taxon>
        <taxon>Betaproteobacteria</taxon>
        <taxon>Burkholderiales</taxon>
        <taxon>Sutterellaceae</taxon>
        <taxon>Parasutterella</taxon>
    </lineage>
</organism>
<dbReference type="GO" id="GO:0016020">
    <property type="term" value="C:membrane"/>
    <property type="evidence" value="ECO:0007669"/>
    <property type="project" value="InterPro"/>
</dbReference>
<dbReference type="EMBL" id="WNCL01000042">
    <property type="protein sequence ID" value="MTU44034.1"/>
    <property type="molecule type" value="Genomic_DNA"/>
</dbReference>